<dbReference type="Proteomes" id="UP000001514">
    <property type="component" value="Unassembled WGS sequence"/>
</dbReference>
<keyword evidence="3" id="KW-1185">Reference proteome</keyword>
<dbReference type="Gramene" id="EFJ36026">
    <property type="protein sequence ID" value="EFJ36026"/>
    <property type="gene ID" value="SELMODRAFT_438249"/>
</dbReference>
<reference evidence="2 3" key="1">
    <citation type="journal article" date="2011" name="Science">
        <title>The Selaginella genome identifies genetic changes associated with the evolution of vascular plants.</title>
        <authorList>
            <person name="Banks J.A."/>
            <person name="Nishiyama T."/>
            <person name="Hasebe M."/>
            <person name="Bowman J.L."/>
            <person name="Gribskov M."/>
            <person name="dePamphilis C."/>
            <person name="Albert V.A."/>
            <person name="Aono N."/>
            <person name="Aoyama T."/>
            <person name="Ambrose B.A."/>
            <person name="Ashton N.W."/>
            <person name="Axtell M.J."/>
            <person name="Barker E."/>
            <person name="Barker M.S."/>
            <person name="Bennetzen J.L."/>
            <person name="Bonawitz N.D."/>
            <person name="Chapple C."/>
            <person name="Cheng C."/>
            <person name="Correa L.G."/>
            <person name="Dacre M."/>
            <person name="DeBarry J."/>
            <person name="Dreyer I."/>
            <person name="Elias M."/>
            <person name="Engstrom E.M."/>
            <person name="Estelle M."/>
            <person name="Feng L."/>
            <person name="Finet C."/>
            <person name="Floyd S.K."/>
            <person name="Frommer W.B."/>
            <person name="Fujita T."/>
            <person name="Gramzow L."/>
            <person name="Gutensohn M."/>
            <person name="Harholt J."/>
            <person name="Hattori M."/>
            <person name="Heyl A."/>
            <person name="Hirai T."/>
            <person name="Hiwatashi Y."/>
            <person name="Ishikawa M."/>
            <person name="Iwata M."/>
            <person name="Karol K.G."/>
            <person name="Koehler B."/>
            <person name="Kolukisaoglu U."/>
            <person name="Kubo M."/>
            <person name="Kurata T."/>
            <person name="Lalonde S."/>
            <person name="Li K."/>
            <person name="Li Y."/>
            <person name="Litt A."/>
            <person name="Lyons E."/>
            <person name="Manning G."/>
            <person name="Maruyama T."/>
            <person name="Michael T.P."/>
            <person name="Mikami K."/>
            <person name="Miyazaki S."/>
            <person name="Morinaga S."/>
            <person name="Murata T."/>
            <person name="Mueller-Roeber B."/>
            <person name="Nelson D.R."/>
            <person name="Obara M."/>
            <person name="Oguri Y."/>
            <person name="Olmstead R.G."/>
            <person name="Onodera N."/>
            <person name="Petersen B.L."/>
            <person name="Pils B."/>
            <person name="Prigge M."/>
            <person name="Rensing S.A."/>
            <person name="Riano-Pachon D.M."/>
            <person name="Roberts A.W."/>
            <person name="Sato Y."/>
            <person name="Scheller H.V."/>
            <person name="Schulz B."/>
            <person name="Schulz C."/>
            <person name="Shakirov E.V."/>
            <person name="Shibagaki N."/>
            <person name="Shinohara N."/>
            <person name="Shippen D.E."/>
            <person name="Soerensen I."/>
            <person name="Sotooka R."/>
            <person name="Sugimoto N."/>
            <person name="Sugita M."/>
            <person name="Sumikawa N."/>
            <person name="Tanurdzic M."/>
            <person name="Theissen G."/>
            <person name="Ulvskov P."/>
            <person name="Wakazuki S."/>
            <person name="Weng J.K."/>
            <person name="Willats W.W."/>
            <person name="Wipf D."/>
            <person name="Wolf P.G."/>
            <person name="Yang L."/>
            <person name="Zimmer A.D."/>
            <person name="Zhu Q."/>
            <person name="Mitros T."/>
            <person name="Hellsten U."/>
            <person name="Loque D."/>
            <person name="Otillar R."/>
            <person name="Salamov A."/>
            <person name="Schmutz J."/>
            <person name="Shapiro H."/>
            <person name="Lindquist E."/>
            <person name="Lucas S."/>
            <person name="Rokhsar D."/>
            <person name="Grigoriev I.V."/>
        </authorList>
    </citation>
    <scope>NUCLEOTIDE SEQUENCE [LARGE SCALE GENOMIC DNA]</scope>
</reference>
<gene>
    <name evidence="2" type="ORF">SELMODRAFT_438249</name>
</gene>
<name>D8QVB2_SELML</name>
<evidence type="ECO:0000313" key="2">
    <source>
        <dbReference type="EMBL" id="EFJ36026.1"/>
    </source>
</evidence>
<dbReference type="Gene3D" id="2.90.10.30">
    <property type="match status" value="1"/>
</dbReference>
<feature type="domain" description="Bulb-type lectin" evidence="1">
    <location>
        <begin position="7"/>
        <end position="117"/>
    </location>
</feature>
<sequence>MQASKEVAVLFVNEKLEKKQKLVSECGKFFLVMQDDGNCCLYDDTGCMFQTNTWHQGSYAKLTEFGVFAVYDASNRPIWTSTAQPSPKDSSYKMIVLNDGNMVIFDKHDKPLCHTNTPKAPNVMKPKA</sequence>
<evidence type="ECO:0000259" key="1">
    <source>
        <dbReference type="PROSITE" id="PS50927"/>
    </source>
</evidence>
<dbReference type="InterPro" id="IPR001480">
    <property type="entry name" value="Bulb-type_lectin_dom"/>
</dbReference>
<dbReference type="HOGENOM" id="CLU_1952563_0_0_1"/>
<dbReference type="PROSITE" id="PS50927">
    <property type="entry name" value="BULB_LECTIN"/>
    <property type="match status" value="1"/>
</dbReference>
<dbReference type="InterPro" id="IPR036426">
    <property type="entry name" value="Bulb-type_lectin_dom_sf"/>
</dbReference>
<dbReference type="EMBL" id="GL377567">
    <property type="protein sequence ID" value="EFJ36026.1"/>
    <property type="molecule type" value="Genomic_DNA"/>
</dbReference>
<dbReference type="OrthoDB" id="1884773at2759"/>
<accession>D8QVB2</accession>
<dbReference type="KEGG" id="smo:SELMODRAFT_438249"/>
<protein>
    <recommendedName>
        <fullName evidence="1">Bulb-type lectin domain-containing protein</fullName>
    </recommendedName>
</protein>
<dbReference type="AlphaFoldDB" id="D8QVB2"/>
<organism evidence="3">
    <name type="scientific">Selaginella moellendorffii</name>
    <name type="common">Spikemoss</name>
    <dbReference type="NCBI Taxonomy" id="88036"/>
    <lineage>
        <taxon>Eukaryota</taxon>
        <taxon>Viridiplantae</taxon>
        <taxon>Streptophyta</taxon>
        <taxon>Embryophyta</taxon>
        <taxon>Tracheophyta</taxon>
        <taxon>Lycopodiopsida</taxon>
        <taxon>Selaginellales</taxon>
        <taxon>Selaginellaceae</taxon>
        <taxon>Selaginella</taxon>
    </lineage>
</organism>
<dbReference type="SMART" id="SM00108">
    <property type="entry name" value="B_lectin"/>
    <property type="match status" value="1"/>
</dbReference>
<evidence type="ECO:0000313" key="3">
    <source>
        <dbReference type="Proteomes" id="UP000001514"/>
    </source>
</evidence>
<dbReference type="SUPFAM" id="SSF51110">
    <property type="entry name" value="alpha-D-mannose-specific plant lectins"/>
    <property type="match status" value="1"/>
</dbReference>
<proteinExistence type="predicted"/>
<dbReference type="InParanoid" id="D8QVB2"/>